<feature type="domain" description="VWFA" evidence="5">
    <location>
        <begin position="302"/>
        <end position="517"/>
    </location>
</feature>
<dbReference type="Gene3D" id="2.60.40.150">
    <property type="entry name" value="C2 domain"/>
    <property type="match status" value="2"/>
</dbReference>
<dbReference type="CDD" id="cd04047">
    <property type="entry name" value="C2B_Copine"/>
    <property type="match status" value="1"/>
</dbReference>
<dbReference type="InterPro" id="IPR037768">
    <property type="entry name" value="C2B_Copine"/>
</dbReference>
<dbReference type="Pfam" id="PF07002">
    <property type="entry name" value="Copine"/>
    <property type="match status" value="1"/>
</dbReference>
<comment type="similarity">
    <text evidence="1">Belongs to the copine family.</text>
</comment>
<evidence type="ECO:0000256" key="1">
    <source>
        <dbReference type="ARBA" id="ARBA00009048"/>
    </source>
</evidence>
<accession>A0ABQ9EF08</accession>
<proteinExistence type="inferred from homology"/>
<evidence type="ECO:0000313" key="7">
    <source>
        <dbReference type="Proteomes" id="UP001217089"/>
    </source>
</evidence>
<dbReference type="CDD" id="cd04048">
    <property type="entry name" value="C2A_Copine"/>
    <property type="match status" value="1"/>
</dbReference>
<feature type="domain" description="C2" evidence="4">
    <location>
        <begin position="1"/>
        <end position="126"/>
    </location>
</feature>
<comment type="caution">
    <text evidence="6">The sequence shown here is derived from an EMBL/GenBank/DDBJ whole genome shotgun (WGS) entry which is preliminary data.</text>
</comment>
<dbReference type="Proteomes" id="UP001217089">
    <property type="component" value="Unassembled WGS sequence"/>
</dbReference>
<dbReference type="InterPro" id="IPR010734">
    <property type="entry name" value="Copine_C"/>
</dbReference>
<feature type="compositionally biased region" description="Low complexity" evidence="3">
    <location>
        <begin position="654"/>
        <end position="665"/>
    </location>
</feature>
<dbReference type="InterPro" id="IPR036465">
    <property type="entry name" value="vWFA_dom_sf"/>
</dbReference>
<dbReference type="SMART" id="SM00239">
    <property type="entry name" value="C2"/>
    <property type="match status" value="2"/>
</dbReference>
<dbReference type="PANTHER" id="PTHR10857">
    <property type="entry name" value="COPINE"/>
    <property type="match status" value="1"/>
</dbReference>
<evidence type="ECO:0000313" key="6">
    <source>
        <dbReference type="EMBL" id="KAJ8302095.1"/>
    </source>
</evidence>
<feature type="compositionally biased region" description="Pro residues" evidence="3">
    <location>
        <begin position="555"/>
        <end position="579"/>
    </location>
</feature>
<dbReference type="InterPro" id="IPR002035">
    <property type="entry name" value="VWF_A"/>
</dbReference>
<evidence type="ECO:0000259" key="5">
    <source>
        <dbReference type="PROSITE" id="PS50234"/>
    </source>
</evidence>
<evidence type="ECO:0000256" key="3">
    <source>
        <dbReference type="SAM" id="MobiDB-lite"/>
    </source>
</evidence>
<dbReference type="SUPFAM" id="SSF49562">
    <property type="entry name" value="C2 domain (Calcium/lipid-binding domain, CaLB)"/>
    <property type="match status" value="2"/>
</dbReference>
<protein>
    <recommendedName>
        <fullName evidence="8">Copine-8</fullName>
    </recommendedName>
</protein>
<dbReference type="InterPro" id="IPR000008">
    <property type="entry name" value="C2_dom"/>
</dbReference>
<keyword evidence="2" id="KW-0677">Repeat</keyword>
<evidence type="ECO:0000256" key="2">
    <source>
        <dbReference type="ARBA" id="ARBA00022737"/>
    </source>
</evidence>
<feature type="domain" description="C2" evidence="4">
    <location>
        <begin position="134"/>
        <end position="258"/>
    </location>
</feature>
<name>A0ABQ9EF08_TEGGR</name>
<evidence type="ECO:0008006" key="8">
    <source>
        <dbReference type="Google" id="ProtNLM"/>
    </source>
</evidence>
<evidence type="ECO:0000259" key="4">
    <source>
        <dbReference type="PROSITE" id="PS50004"/>
    </source>
</evidence>
<dbReference type="InterPro" id="IPR035892">
    <property type="entry name" value="C2_domain_sf"/>
</dbReference>
<feature type="region of interest" description="Disordered" evidence="3">
    <location>
        <begin position="534"/>
        <end position="728"/>
    </location>
</feature>
<sequence length="728" mass="78616">MNMAFQPGSAAVPSTLVEISISARNLKDRDAFSKSDPLCVVFCKDIKSNSYYELGRTEMIKDTLNPEFVKTFQVHYYFEESQKFKFELYDVDSPQSRLDAHDFLGRIETTLGEIVGAASGKMTKPLQGQGSTRVTGDITVRAEEVGTCKEVATLHFSAHKLDKKDFLGKSDPFLIIYRANQDNTYTAIHKTEVIKNTLDPTWRPFTIPVQKLCNGDYNRSLKIECFDWDSDGSSHDLIGEFRTTLKQLSEGVKTGATYEVINPKKKAKKKGYKNSGTINLQSCKIDIQPSFLDFLKGGTQLNFTVAIDFTASNGNPSQSTSLHYFSPYQPNQYSSAIRAVGEIIQDYDSDKLFPVLGFGARLPDGTVSHEFSVNFNPTNPYVQGVEQINQVYYTALQKVQLYGPTNFSPIINHVSRFASASRDGSNYFVLLILTDGVISDLPAAIESIVRASQLPMSIIIVGVGNADFDAMDVLDADNNRLCSNGRYAVRDIVQFVPFRNFIGNNTQLSQAALSKEVLAEIPTQVLEYMKANGIKPKPAKDGVTLPGSAPSQGYVPPPGTGAPQGAPPGQPPQRPPPPSQGSSPYPQGGPPQNTAPYNQQNNATPPYPQGGMAPQYPQAGAPAHQQGGTAPPYPQKGAPPTHQQGGNAPPYPQGGPSSQGQTAPPYQQGTGAAPYQQGGSAPPYPQGGSAPPYPQGSSAPYPQGGSAPPYPQSGTVPYPQGGNPQQGR</sequence>
<gene>
    <name evidence="6" type="ORF">KUTeg_021082</name>
</gene>
<dbReference type="SMART" id="SM00327">
    <property type="entry name" value="VWA"/>
    <property type="match status" value="1"/>
</dbReference>
<reference evidence="6 7" key="1">
    <citation type="submission" date="2022-12" db="EMBL/GenBank/DDBJ databases">
        <title>Chromosome-level genome of Tegillarca granosa.</title>
        <authorList>
            <person name="Kim J."/>
        </authorList>
    </citation>
    <scope>NUCLEOTIDE SEQUENCE [LARGE SCALE GENOMIC DNA]</scope>
    <source>
        <strain evidence="6">Teg-2019</strain>
        <tissue evidence="6">Adductor muscle</tissue>
    </source>
</reference>
<dbReference type="EMBL" id="JARBDR010000918">
    <property type="protein sequence ID" value="KAJ8302095.1"/>
    <property type="molecule type" value="Genomic_DNA"/>
</dbReference>
<dbReference type="SUPFAM" id="SSF53300">
    <property type="entry name" value="vWA-like"/>
    <property type="match status" value="1"/>
</dbReference>
<dbReference type="Pfam" id="PF00168">
    <property type="entry name" value="C2"/>
    <property type="match status" value="2"/>
</dbReference>
<organism evidence="6 7">
    <name type="scientific">Tegillarca granosa</name>
    <name type="common">Malaysian cockle</name>
    <name type="synonym">Anadara granosa</name>
    <dbReference type="NCBI Taxonomy" id="220873"/>
    <lineage>
        <taxon>Eukaryota</taxon>
        <taxon>Metazoa</taxon>
        <taxon>Spiralia</taxon>
        <taxon>Lophotrochozoa</taxon>
        <taxon>Mollusca</taxon>
        <taxon>Bivalvia</taxon>
        <taxon>Autobranchia</taxon>
        <taxon>Pteriomorphia</taxon>
        <taxon>Arcoida</taxon>
        <taxon>Arcoidea</taxon>
        <taxon>Arcidae</taxon>
        <taxon>Tegillarca</taxon>
    </lineage>
</organism>
<feature type="compositionally biased region" description="Polar residues" evidence="3">
    <location>
        <begin position="594"/>
        <end position="604"/>
    </location>
</feature>
<dbReference type="InterPro" id="IPR045052">
    <property type="entry name" value="Copine"/>
</dbReference>
<dbReference type="PANTHER" id="PTHR10857:SF106">
    <property type="entry name" value="C2 DOMAIN-CONTAINING PROTEIN"/>
    <property type="match status" value="1"/>
</dbReference>
<feature type="compositionally biased region" description="Low complexity" evidence="3">
    <location>
        <begin position="580"/>
        <end position="592"/>
    </location>
</feature>
<dbReference type="PROSITE" id="PS50004">
    <property type="entry name" value="C2"/>
    <property type="match status" value="2"/>
</dbReference>
<keyword evidence="7" id="KW-1185">Reference proteome</keyword>
<dbReference type="PROSITE" id="PS50234">
    <property type="entry name" value="VWFA"/>
    <property type="match status" value="1"/>
</dbReference>
<dbReference type="CDD" id="cd01459">
    <property type="entry name" value="vWA_copine_like"/>
    <property type="match status" value="1"/>
</dbReference>